<keyword evidence="2" id="KW-1185">Reference proteome</keyword>
<organism evidence="1 2">
    <name type="scientific">Auriscalpium vulgare</name>
    <dbReference type="NCBI Taxonomy" id="40419"/>
    <lineage>
        <taxon>Eukaryota</taxon>
        <taxon>Fungi</taxon>
        <taxon>Dikarya</taxon>
        <taxon>Basidiomycota</taxon>
        <taxon>Agaricomycotina</taxon>
        <taxon>Agaricomycetes</taxon>
        <taxon>Russulales</taxon>
        <taxon>Auriscalpiaceae</taxon>
        <taxon>Auriscalpium</taxon>
    </lineage>
</organism>
<evidence type="ECO:0000313" key="1">
    <source>
        <dbReference type="EMBL" id="KAI0049763.1"/>
    </source>
</evidence>
<dbReference type="EMBL" id="MU275869">
    <property type="protein sequence ID" value="KAI0049763.1"/>
    <property type="molecule type" value="Genomic_DNA"/>
</dbReference>
<sequence length="748" mass="81866">MSYTHHRTFDDTDLPHFPVLPVHAPRPAVPVPSYDDNHPSDHSLPKLGETRCYWTLLSSDLVFVYLDPVLSFHLQDQAGLLVGKPLLDFVHPDEHASAKQDLGNVLQSRHLHGSVTRMRYSRLSRVRRLLGHQGPPHNWADADKIAIDENYMAVDLVINWAAEGLVLCFIHASVDLTPYDNDEHAKTGWSNWCGTDAMTQHTAQALYSRLFSAVPQSGSMSRVFQIMMNTTERSLLLSWPPGQDHGPTARDFAKLAEDVQIGTNAQEASNAKTSCTRRYKSLQNMPSEDGVRQVESIFIPHGSIIFACHKVNPRPTPESMQQAASYEQAYMQSHSYYDQPGSYALPPMHPSNSGYAPYLPQAAHQVPSQAPSHYSTSQHWSQQAVEHSPSPMHYNQWPPSSSPPFQSSTPIRTPSYQPQQPAQPQQQQQQQQQWASQSPAYVESDSPLAPPYRSLSPAYTYATAEGQQASPSSAADIVPPARTIQRRSPSNPRDHYSNGGRSSGNPPAGISKCASCKVTTSPEWRKGPGGKKDLCNACGLRYARSRAKKEGITTQRRRKDKVISLTKQEPGSSPHSAPSSTTPPIAVPYAGLRRGSYDDASFISTSPAGSASGSEVYSQAGPSSFDGLTPSPSPPTNDVSFAHYVPSSQSVRQGSTRNYPGGAFYSSPLSHPPVQSHAMHAQQSERLPHMLSRASPILSSTSSDSAVSSAAPSASYERERHRDAMALPQASLSDPRHMQAAKATFVTQ</sequence>
<accession>A0ACB8S1T0</accession>
<proteinExistence type="predicted"/>
<gene>
    <name evidence="1" type="ORF">FA95DRAFT_1537482</name>
</gene>
<evidence type="ECO:0000313" key="2">
    <source>
        <dbReference type="Proteomes" id="UP000814033"/>
    </source>
</evidence>
<protein>
    <submittedName>
        <fullName evidence="1">Uncharacterized protein</fullName>
    </submittedName>
</protein>
<reference evidence="1" key="1">
    <citation type="submission" date="2021-02" db="EMBL/GenBank/DDBJ databases">
        <authorList>
            <consortium name="DOE Joint Genome Institute"/>
            <person name="Ahrendt S."/>
            <person name="Looney B.P."/>
            <person name="Miyauchi S."/>
            <person name="Morin E."/>
            <person name="Drula E."/>
            <person name="Courty P.E."/>
            <person name="Chicoki N."/>
            <person name="Fauchery L."/>
            <person name="Kohler A."/>
            <person name="Kuo A."/>
            <person name="Labutti K."/>
            <person name="Pangilinan J."/>
            <person name="Lipzen A."/>
            <person name="Riley R."/>
            <person name="Andreopoulos W."/>
            <person name="He G."/>
            <person name="Johnson J."/>
            <person name="Barry K.W."/>
            <person name="Grigoriev I.V."/>
            <person name="Nagy L."/>
            <person name="Hibbett D."/>
            <person name="Henrissat B."/>
            <person name="Matheny P.B."/>
            <person name="Labbe J."/>
            <person name="Martin F."/>
        </authorList>
    </citation>
    <scope>NUCLEOTIDE SEQUENCE</scope>
    <source>
        <strain evidence="1">FP105234-sp</strain>
    </source>
</reference>
<name>A0ACB8S1T0_9AGAM</name>
<dbReference type="Proteomes" id="UP000814033">
    <property type="component" value="Unassembled WGS sequence"/>
</dbReference>
<comment type="caution">
    <text evidence="1">The sequence shown here is derived from an EMBL/GenBank/DDBJ whole genome shotgun (WGS) entry which is preliminary data.</text>
</comment>
<reference evidence="1" key="2">
    <citation type="journal article" date="2022" name="New Phytol.">
        <title>Evolutionary transition to the ectomycorrhizal habit in the genomes of a hyperdiverse lineage of mushroom-forming fungi.</title>
        <authorList>
            <person name="Looney B."/>
            <person name="Miyauchi S."/>
            <person name="Morin E."/>
            <person name="Drula E."/>
            <person name="Courty P.E."/>
            <person name="Kohler A."/>
            <person name="Kuo A."/>
            <person name="LaButti K."/>
            <person name="Pangilinan J."/>
            <person name="Lipzen A."/>
            <person name="Riley R."/>
            <person name="Andreopoulos W."/>
            <person name="He G."/>
            <person name="Johnson J."/>
            <person name="Nolan M."/>
            <person name="Tritt A."/>
            <person name="Barry K.W."/>
            <person name="Grigoriev I.V."/>
            <person name="Nagy L.G."/>
            <person name="Hibbett D."/>
            <person name="Henrissat B."/>
            <person name="Matheny P.B."/>
            <person name="Labbe J."/>
            <person name="Martin F.M."/>
        </authorList>
    </citation>
    <scope>NUCLEOTIDE SEQUENCE</scope>
    <source>
        <strain evidence="1">FP105234-sp</strain>
    </source>
</reference>